<feature type="zinc finger region" description="C3H1-type" evidence="4">
    <location>
        <begin position="42"/>
        <end position="70"/>
    </location>
</feature>
<dbReference type="InterPro" id="IPR000571">
    <property type="entry name" value="Znf_CCCH"/>
</dbReference>
<keyword evidence="2 4" id="KW-0863">Zinc-finger</keyword>
<evidence type="ECO:0000256" key="2">
    <source>
        <dbReference type="ARBA" id="ARBA00022771"/>
    </source>
</evidence>
<evidence type="ECO:0000259" key="5">
    <source>
        <dbReference type="PROSITE" id="PS50103"/>
    </source>
</evidence>
<evidence type="ECO:0000313" key="6">
    <source>
        <dbReference type="EMBL" id="JAC67910.1"/>
    </source>
</evidence>
<dbReference type="Gene3D" id="4.10.1000.10">
    <property type="entry name" value="Zinc finger, CCCH-type"/>
    <property type="match status" value="1"/>
</dbReference>
<organism evidence="6">
    <name type="scientific">Tetraselmis sp. GSL018</name>
    <dbReference type="NCBI Taxonomy" id="582737"/>
    <lineage>
        <taxon>Eukaryota</taxon>
        <taxon>Viridiplantae</taxon>
        <taxon>Chlorophyta</taxon>
        <taxon>core chlorophytes</taxon>
        <taxon>Chlorodendrophyceae</taxon>
        <taxon>Chlorodendrales</taxon>
        <taxon>Chlorodendraceae</taxon>
        <taxon>Tetraselmis</taxon>
    </lineage>
</organism>
<accession>A0A061RB73</accession>
<dbReference type="SMART" id="SM00356">
    <property type="entry name" value="ZnF_C3H1"/>
    <property type="match status" value="1"/>
</dbReference>
<dbReference type="GO" id="GO:0008270">
    <property type="term" value="F:zinc ion binding"/>
    <property type="evidence" value="ECO:0007669"/>
    <property type="project" value="UniProtKB-KW"/>
</dbReference>
<dbReference type="Pfam" id="PF18044">
    <property type="entry name" value="zf-CCCH_4"/>
    <property type="match status" value="1"/>
</dbReference>
<dbReference type="EMBL" id="GBEZ01018533">
    <property type="protein sequence ID" value="JAC67910.1"/>
    <property type="molecule type" value="Transcribed_RNA"/>
</dbReference>
<feature type="non-terminal residue" evidence="6">
    <location>
        <position position="77"/>
    </location>
</feature>
<keyword evidence="3 4" id="KW-0862">Zinc</keyword>
<name>A0A061RB73_9CHLO</name>
<dbReference type="InterPro" id="IPR041367">
    <property type="entry name" value="Znf-CCCH_4"/>
</dbReference>
<evidence type="ECO:0000256" key="1">
    <source>
        <dbReference type="ARBA" id="ARBA00022723"/>
    </source>
</evidence>
<proteinExistence type="predicted"/>
<evidence type="ECO:0000256" key="4">
    <source>
        <dbReference type="PROSITE-ProRule" id="PRU00723"/>
    </source>
</evidence>
<feature type="domain" description="C3H1-type" evidence="5">
    <location>
        <begin position="42"/>
        <end position="70"/>
    </location>
</feature>
<gene>
    <name evidence="6" type="ORF">TSPGSL018_9958</name>
</gene>
<dbReference type="AlphaFoldDB" id="A0A061RB73"/>
<evidence type="ECO:0000256" key="3">
    <source>
        <dbReference type="ARBA" id="ARBA00022833"/>
    </source>
</evidence>
<reference evidence="6" key="1">
    <citation type="submission" date="2014-05" db="EMBL/GenBank/DDBJ databases">
        <title>The transcriptome of the halophilic microalga Tetraselmis sp. GSL018 isolated from the Great Salt Lake, Utah.</title>
        <authorList>
            <person name="Jinkerson R.E."/>
            <person name="D'Adamo S."/>
            <person name="Posewitz M.C."/>
        </authorList>
    </citation>
    <scope>NUCLEOTIDE SEQUENCE</scope>
    <source>
        <strain evidence="6">GSL018</strain>
    </source>
</reference>
<protein>
    <recommendedName>
        <fullName evidence="5">C3H1-type domain-containing protein</fullName>
    </recommendedName>
</protein>
<keyword evidence="1 4" id="KW-0479">Metal-binding</keyword>
<sequence length="77" mass="8925">MLLLPSFVHRKRYWEREMAGEDLLWIIPDKPYAFWSICGGRKHNLQVCRHWAREGRCRFGDGCAFLHADPAGGARAP</sequence>
<dbReference type="PROSITE" id="PS50103">
    <property type="entry name" value="ZF_C3H1"/>
    <property type="match status" value="1"/>
</dbReference>
<dbReference type="SUPFAM" id="SSF90229">
    <property type="entry name" value="CCCH zinc finger"/>
    <property type="match status" value="1"/>
</dbReference>
<dbReference type="InterPro" id="IPR036855">
    <property type="entry name" value="Znf_CCCH_sf"/>
</dbReference>